<comment type="caution">
    <text evidence="2">The sequence shown here is derived from an EMBL/GenBank/DDBJ whole genome shotgun (WGS) entry which is preliminary data.</text>
</comment>
<organism evidence="2 3">
    <name type="scientific">Gigaspora margarita</name>
    <dbReference type="NCBI Taxonomy" id="4874"/>
    <lineage>
        <taxon>Eukaryota</taxon>
        <taxon>Fungi</taxon>
        <taxon>Fungi incertae sedis</taxon>
        <taxon>Mucoromycota</taxon>
        <taxon>Glomeromycotina</taxon>
        <taxon>Glomeromycetes</taxon>
        <taxon>Diversisporales</taxon>
        <taxon>Gigasporaceae</taxon>
        <taxon>Gigaspora</taxon>
    </lineage>
</organism>
<dbReference type="EMBL" id="CAJVQB010108421">
    <property type="protein sequence ID" value="CAG8851878.1"/>
    <property type="molecule type" value="Genomic_DNA"/>
</dbReference>
<accession>A0ABN7XD02</accession>
<sequence length="59" mass="7225">TDQKNEKVFTFMNKAYDSAKEEYEEAKEKLERLRTLKIDLAIEEWKSEKEKKKWIAEKE</sequence>
<protein>
    <submittedName>
        <fullName evidence="2">12196_t:CDS:1</fullName>
    </submittedName>
</protein>
<gene>
    <name evidence="2" type="ORF">GMARGA_LOCUS40965</name>
</gene>
<keyword evidence="3" id="KW-1185">Reference proteome</keyword>
<dbReference type="Proteomes" id="UP000789901">
    <property type="component" value="Unassembled WGS sequence"/>
</dbReference>
<proteinExistence type="predicted"/>
<evidence type="ECO:0000256" key="1">
    <source>
        <dbReference type="SAM" id="Coils"/>
    </source>
</evidence>
<evidence type="ECO:0000313" key="3">
    <source>
        <dbReference type="Proteomes" id="UP000789901"/>
    </source>
</evidence>
<feature type="coiled-coil region" evidence="1">
    <location>
        <begin position="9"/>
        <end position="43"/>
    </location>
</feature>
<name>A0ABN7XD02_GIGMA</name>
<feature type="non-terminal residue" evidence="2">
    <location>
        <position position="1"/>
    </location>
</feature>
<evidence type="ECO:0000313" key="2">
    <source>
        <dbReference type="EMBL" id="CAG8851878.1"/>
    </source>
</evidence>
<reference evidence="2 3" key="1">
    <citation type="submission" date="2021-06" db="EMBL/GenBank/DDBJ databases">
        <authorList>
            <person name="Kallberg Y."/>
            <person name="Tangrot J."/>
            <person name="Rosling A."/>
        </authorList>
    </citation>
    <scope>NUCLEOTIDE SEQUENCE [LARGE SCALE GENOMIC DNA]</scope>
    <source>
        <strain evidence="2 3">120-4 pot B 10/14</strain>
    </source>
</reference>
<keyword evidence="1" id="KW-0175">Coiled coil</keyword>